<dbReference type="RefSeq" id="WP_114096419.1">
    <property type="nucleotide sequence ID" value="NZ_JPWI01000001.1"/>
</dbReference>
<gene>
    <name evidence="1" type="ORF">TH30_02080</name>
</gene>
<organism evidence="1 2">
    <name type="scientific">Thalassospira profundimaris</name>
    <dbReference type="NCBI Taxonomy" id="502049"/>
    <lineage>
        <taxon>Bacteria</taxon>
        <taxon>Pseudomonadati</taxon>
        <taxon>Pseudomonadota</taxon>
        <taxon>Alphaproteobacteria</taxon>
        <taxon>Rhodospirillales</taxon>
        <taxon>Thalassospiraceae</taxon>
        <taxon>Thalassospira</taxon>
    </lineage>
</organism>
<name>A0A367X628_9PROT</name>
<comment type="caution">
    <text evidence="1">The sequence shown here is derived from an EMBL/GenBank/DDBJ whole genome shotgun (WGS) entry which is preliminary data.</text>
</comment>
<dbReference type="AlphaFoldDB" id="A0A367X628"/>
<dbReference type="Proteomes" id="UP000252255">
    <property type="component" value="Unassembled WGS sequence"/>
</dbReference>
<accession>A0A367X628</accession>
<proteinExistence type="predicted"/>
<evidence type="ECO:0000313" key="1">
    <source>
        <dbReference type="EMBL" id="RCK49138.1"/>
    </source>
</evidence>
<evidence type="ECO:0000313" key="2">
    <source>
        <dbReference type="Proteomes" id="UP000252255"/>
    </source>
</evidence>
<protein>
    <submittedName>
        <fullName evidence="1">Uncharacterized protein</fullName>
    </submittedName>
</protein>
<sequence length="198" mass="22229">MRAQYPEIYAGLAHSLDDMRLTLFARIANILATTGNEQNIQADTGKVAAKVTTDAIAKSSASLYDEVGLDTLSLALLADVPIHRPLHLTHNSLVGQWRWLRQVWRHCVPLTYPSRPDTGLEKFAPHPEIVEAIRHGRNNAAIALLRQSFQKLDSGQSDKTCIRYQTFLANLTLFCPFIGTELLWRQGLITAVKDRRLD</sequence>
<reference evidence="1 2" key="1">
    <citation type="submission" date="2014-07" db="EMBL/GenBank/DDBJ databases">
        <title>Draft genome sequence of Thalassospira profundimaris PR54-5.</title>
        <authorList>
            <person name="Lai Q."/>
            <person name="Shao Z."/>
        </authorList>
    </citation>
    <scope>NUCLEOTIDE SEQUENCE [LARGE SCALE GENOMIC DNA]</scope>
    <source>
        <strain evidence="1 2">PR54-5</strain>
    </source>
</reference>
<dbReference type="EMBL" id="JPWI01000001">
    <property type="protein sequence ID" value="RCK49138.1"/>
    <property type="molecule type" value="Genomic_DNA"/>
</dbReference>
<dbReference type="Gene3D" id="1.10.730.10">
    <property type="entry name" value="Isoleucyl-tRNA Synthetase, Domain 1"/>
    <property type="match status" value="1"/>
</dbReference>
<dbReference type="OrthoDB" id="7356981at2"/>